<dbReference type="PANTHER" id="PTHR34378:SF1">
    <property type="entry name" value="GLUTAMATE--CYSTEINE LIGASE, CHLOROPLASTIC"/>
    <property type="match status" value="1"/>
</dbReference>
<comment type="caution">
    <text evidence="11">The sequence shown here is derived from an EMBL/GenBank/DDBJ whole genome shotgun (WGS) entry which is preliminary data.</text>
</comment>
<keyword evidence="8" id="KW-0809">Transit peptide</keyword>
<dbReference type="InterPro" id="IPR006336">
    <property type="entry name" value="GCS2"/>
</dbReference>
<dbReference type="RefSeq" id="WP_380214476.1">
    <property type="nucleotide sequence ID" value="NZ_JBHRSV010000019.1"/>
</dbReference>
<dbReference type="PANTHER" id="PTHR34378">
    <property type="entry name" value="GLUTAMATE--CYSTEINE LIGASE, CHLOROPLASTIC"/>
    <property type="match status" value="1"/>
</dbReference>
<evidence type="ECO:0000256" key="1">
    <source>
        <dbReference type="ARBA" id="ARBA00005006"/>
    </source>
</evidence>
<gene>
    <name evidence="11" type="ORF">ACFOOR_10445</name>
</gene>
<comment type="function">
    <text evidence="10">Catalyzes the synthesis of gamma-glutamylcysteine (gamma-GC).</text>
</comment>
<evidence type="ECO:0000256" key="9">
    <source>
        <dbReference type="ARBA" id="ARBA00023157"/>
    </source>
</evidence>
<dbReference type="EMBL" id="JBHRSV010000019">
    <property type="protein sequence ID" value="MFC2926524.1"/>
    <property type="molecule type" value="Genomic_DNA"/>
</dbReference>
<dbReference type="PIRSF" id="PIRSF017901">
    <property type="entry name" value="GCL"/>
    <property type="match status" value="1"/>
</dbReference>
<proteinExistence type="inferred from homology"/>
<dbReference type="EC" id="6.3.2.2" evidence="10"/>
<dbReference type="Proteomes" id="UP001595379">
    <property type="component" value="Unassembled WGS sequence"/>
</dbReference>
<name>A0ABV6ZYQ3_9PROT</name>
<dbReference type="Pfam" id="PF04107">
    <property type="entry name" value="GCS2"/>
    <property type="match status" value="1"/>
</dbReference>
<evidence type="ECO:0000313" key="12">
    <source>
        <dbReference type="Proteomes" id="UP001595379"/>
    </source>
</evidence>
<comment type="similarity">
    <text evidence="2">Belongs to the carboxylate-amine ligase family. Glutamate--cysteine ligase type 2 subfamily.</text>
</comment>
<dbReference type="InterPro" id="IPR011556">
    <property type="entry name" value="Glut_cys_lig_pln_type"/>
</dbReference>
<dbReference type="GO" id="GO:0004357">
    <property type="term" value="F:glutamate-cysteine ligase activity"/>
    <property type="evidence" value="ECO:0007669"/>
    <property type="project" value="UniProtKB-EC"/>
</dbReference>
<evidence type="ECO:0000256" key="3">
    <source>
        <dbReference type="ARBA" id="ARBA00011153"/>
    </source>
</evidence>
<dbReference type="NCBIfam" id="TIGR01436">
    <property type="entry name" value="glu_cys_lig_pln"/>
    <property type="match status" value="1"/>
</dbReference>
<comment type="catalytic activity">
    <reaction evidence="10">
        <text>L-cysteine + L-glutamate + ATP = gamma-L-glutamyl-L-cysteine + ADP + phosphate + H(+)</text>
        <dbReference type="Rhea" id="RHEA:13285"/>
        <dbReference type="ChEBI" id="CHEBI:15378"/>
        <dbReference type="ChEBI" id="CHEBI:29985"/>
        <dbReference type="ChEBI" id="CHEBI:30616"/>
        <dbReference type="ChEBI" id="CHEBI:35235"/>
        <dbReference type="ChEBI" id="CHEBI:43474"/>
        <dbReference type="ChEBI" id="CHEBI:58173"/>
        <dbReference type="ChEBI" id="CHEBI:456216"/>
        <dbReference type="EC" id="6.3.2.2"/>
    </reaction>
</comment>
<evidence type="ECO:0000256" key="4">
    <source>
        <dbReference type="ARBA" id="ARBA00022598"/>
    </source>
</evidence>
<comment type="pathway">
    <text evidence="1">Sulfur metabolism; glutathione biosynthesis; glutathione from L-cysteine and L-glutamate: step 1/2.</text>
</comment>
<dbReference type="Gene3D" id="3.30.590.20">
    <property type="match status" value="1"/>
</dbReference>
<keyword evidence="6 10" id="KW-0547">Nucleotide-binding</keyword>
<accession>A0ABV6ZYQ3</accession>
<dbReference type="SUPFAM" id="SSF55931">
    <property type="entry name" value="Glutamine synthetase/guanido kinase"/>
    <property type="match status" value="1"/>
</dbReference>
<dbReference type="InterPro" id="IPR014746">
    <property type="entry name" value="Gln_synth/guanido_kin_cat_dom"/>
</dbReference>
<evidence type="ECO:0000256" key="7">
    <source>
        <dbReference type="ARBA" id="ARBA00022840"/>
    </source>
</evidence>
<sequence length="457" mass="50873">MSGTYGQGGEGAPVTTIEDLAGHLASGCKPRAAWRIGTEHEKFGFTLDGHHPLPYESDGPSVRKMLEGLTRFGWEEVLENGKPIALKRDGASVSLEPGGQFELSGAPLETLHQTCAEVNGHLKEVKAVADEIGAGFLGLGFSPKWSLEETPMMPKARYNIMKAYMPKVGTLGHQMMFRSCTVQTNLDFSSEADMVKKLRVSLALQPIATALFANSPFSDGKPNGYLSYRGHIWTDTDNNRTGLLPFAFEDGMGFERYAEWVLDVPMYFVKRGGQFIDASGQSFRDFMEGKLPALPGERPVMSDWEDHLSTIFPEVRLKTFLEMRGADGGPWNRLCALPAFWVGLLYDDAALDEAWQLVKDWTAEERTALREGVTRTALKTPFRNTNVQQIARDALAISRRGLRARGEQNMHGEYETLFLDDLNEMAATGKTAADDLLERYYGRWNQSVEPAFEECAY</sequence>
<keyword evidence="9" id="KW-1015">Disulfide bond</keyword>
<comment type="subunit">
    <text evidence="3">Homodimer or monomer when oxidized or reduced, respectively.</text>
</comment>
<comment type="similarity">
    <text evidence="10">Belongs to the glutamate--cysteine ligase type 2 family. EgtA subfamily.</text>
</comment>
<keyword evidence="4 10" id="KW-0436">Ligase</keyword>
<organism evidence="11 12">
    <name type="scientific">Hyphobacterium vulgare</name>
    <dbReference type="NCBI Taxonomy" id="1736751"/>
    <lineage>
        <taxon>Bacteria</taxon>
        <taxon>Pseudomonadati</taxon>
        <taxon>Pseudomonadota</taxon>
        <taxon>Alphaproteobacteria</taxon>
        <taxon>Maricaulales</taxon>
        <taxon>Maricaulaceae</taxon>
        <taxon>Hyphobacterium</taxon>
    </lineage>
</organism>
<reference evidence="12" key="1">
    <citation type="journal article" date="2019" name="Int. J. Syst. Evol. Microbiol.">
        <title>The Global Catalogue of Microorganisms (GCM) 10K type strain sequencing project: providing services to taxonomists for standard genome sequencing and annotation.</title>
        <authorList>
            <consortium name="The Broad Institute Genomics Platform"/>
            <consortium name="The Broad Institute Genome Sequencing Center for Infectious Disease"/>
            <person name="Wu L."/>
            <person name="Ma J."/>
        </authorList>
    </citation>
    <scope>NUCLEOTIDE SEQUENCE [LARGE SCALE GENOMIC DNA]</scope>
    <source>
        <strain evidence="12">KCTC 52487</strain>
    </source>
</reference>
<keyword evidence="5" id="KW-0317">Glutathione biosynthesis</keyword>
<evidence type="ECO:0000256" key="8">
    <source>
        <dbReference type="ARBA" id="ARBA00022946"/>
    </source>
</evidence>
<evidence type="ECO:0000256" key="6">
    <source>
        <dbReference type="ARBA" id="ARBA00022741"/>
    </source>
</evidence>
<evidence type="ECO:0000256" key="5">
    <source>
        <dbReference type="ARBA" id="ARBA00022684"/>
    </source>
</evidence>
<evidence type="ECO:0000256" key="10">
    <source>
        <dbReference type="PIRNR" id="PIRNR017901"/>
    </source>
</evidence>
<dbReference type="InterPro" id="IPR035434">
    <property type="entry name" value="GCL_bact_plant"/>
</dbReference>
<keyword evidence="7 10" id="KW-0067">ATP-binding</keyword>
<evidence type="ECO:0000256" key="2">
    <source>
        <dbReference type="ARBA" id="ARBA00010253"/>
    </source>
</evidence>
<keyword evidence="12" id="KW-1185">Reference proteome</keyword>
<evidence type="ECO:0000313" key="11">
    <source>
        <dbReference type="EMBL" id="MFC2926524.1"/>
    </source>
</evidence>
<protein>
    <recommendedName>
        <fullName evidence="10">Glutamate--cysteine ligase</fullName>
        <ecNumber evidence="10">6.3.2.2</ecNumber>
    </recommendedName>
</protein>